<evidence type="ECO:0000256" key="3">
    <source>
        <dbReference type="ARBA" id="ARBA00023136"/>
    </source>
</evidence>
<accession>A0ABY0H0B6</accession>
<keyword evidence="3 4" id="KW-0472">Membrane</keyword>
<keyword evidence="4" id="KW-0406">Ion transport</keyword>
<reference evidence="5 6" key="1">
    <citation type="submission" date="2018-06" db="EMBL/GenBank/DDBJ databases">
        <title>Complete Genomes of Monosporascus.</title>
        <authorList>
            <person name="Robinson A.J."/>
            <person name="Natvig D.O."/>
        </authorList>
    </citation>
    <scope>NUCLEOTIDE SEQUENCE [LARGE SCALE GENOMIC DNA]</scope>
    <source>
        <strain evidence="5 6">CBS 609.92</strain>
    </source>
</reference>
<comment type="caution">
    <text evidence="5">The sequence shown here is derived from an EMBL/GenBank/DDBJ whole genome shotgun (WGS) entry which is preliminary data.</text>
</comment>
<keyword evidence="4" id="KW-0813">Transport</keyword>
<gene>
    <name evidence="5" type="ORF">DL762_008610</name>
</gene>
<dbReference type="EMBL" id="QJNS01000372">
    <property type="protein sequence ID" value="RYO78614.1"/>
    <property type="molecule type" value="Genomic_DNA"/>
</dbReference>
<comment type="subcellular location">
    <subcellularLocation>
        <location evidence="4">Membrane</location>
        <topology evidence="4">Multi-pass membrane protein</topology>
    </subcellularLocation>
</comment>
<keyword evidence="6" id="KW-1185">Reference proteome</keyword>
<keyword evidence="1 4" id="KW-0812">Transmembrane</keyword>
<feature type="transmembrane region" description="Helical" evidence="4">
    <location>
        <begin position="53"/>
        <end position="73"/>
    </location>
</feature>
<keyword evidence="4" id="KW-0187">Copper transport</keyword>
<evidence type="ECO:0000256" key="2">
    <source>
        <dbReference type="ARBA" id="ARBA00022989"/>
    </source>
</evidence>
<evidence type="ECO:0000256" key="4">
    <source>
        <dbReference type="RuleBase" id="RU367022"/>
    </source>
</evidence>
<evidence type="ECO:0000256" key="1">
    <source>
        <dbReference type="ARBA" id="ARBA00022692"/>
    </source>
</evidence>
<proteinExistence type="inferred from homology"/>
<evidence type="ECO:0000313" key="6">
    <source>
        <dbReference type="Proteomes" id="UP000294003"/>
    </source>
</evidence>
<keyword evidence="4" id="KW-0186">Copper</keyword>
<organism evidence="5 6">
    <name type="scientific">Monosporascus cannonballus</name>
    <dbReference type="NCBI Taxonomy" id="155416"/>
    <lineage>
        <taxon>Eukaryota</taxon>
        <taxon>Fungi</taxon>
        <taxon>Dikarya</taxon>
        <taxon>Ascomycota</taxon>
        <taxon>Pezizomycotina</taxon>
        <taxon>Sordariomycetes</taxon>
        <taxon>Xylariomycetidae</taxon>
        <taxon>Xylariales</taxon>
        <taxon>Xylariales incertae sedis</taxon>
        <taxon>Monosporascus</taxon>
    </lineage>
</organism>
<dbReference type="Pfam" id="PF04145">
    <property type="entry name" value="Ctr"/>
    <property type="match status" value="1"/>
</dbReference>
<comment type="similarity">
    <text evidence="4">Belongs to the copper transporter (Ctr) (TC 1.A.56) family. SLC31A subfamily.</text>
</comment>
<dbReference type="PANTHER" id="PTHR12483:SF120">
    <property type="entry name" value="HIGH-AFFINITY COPPER TRANSPORTER CTRA2"/>
    <property type="match status" value="1"/>
</dbReference>
<dbReference type="InterPro" id="IPR007274">
    <property type="entry name" value="Cop_transporter"/>
</dbReference>
<dbReference type="PANTHER" id="PTHR12483">
    <property type="entry name" value="SOLUTE CARRIER FAMILY 31 COPPER TRANSPORTERS"/>
    <property type="match status" value="1"/>
</dbReference>
<evidence type="ECO:0000313" key="5">
    <source>
        <dbReference type="EMBL" id="RYO78614.1"/>
    </source>
</evidence>
<name>A0ABY0H0B6_9PEZI</name>
<sequence>MISPRHGDHASMDMDTDMGMGDHASGGGMHMMAVFQNNMGTALYSSAWTPSTGGAYAGTVIFLIALAVILRLLMAAKALAEARWLDRELRRRYVVVAGKQPLSEQISRENLAKKLTLTENGVEEDVVVVQKKHTHVRPWRLSVDPLRAVLDTCIAAVAYLLMLAVMSMNVGYFLAVLAGTFLGSLLVGRHNLFSEGH</sequence>
<protein>
    <recommendedName>
        <fullName evidence="4">Copper transport protein</fullName>
    </recommendedName>
</protein>
<dbReference type="Proteomes" id="UP000294003">
    <property type="component" value="Unassembled WGS sequence"/>
</dbReference>
<keyword evidence="2 4" id="KW-1133">Transmembrane helix</keyword>